<dbReference type="AlphaFoldDB" id="A0AAW3WKT9"/>
<comment type="caution">
    <text evidence="3">The sequence shown here is derived from an EMBL/GenBank/DDBJ whole genome shotgun (WGS) entry which is preliminary data.</text>
</comment>
<feature type="domain" description="Dit-like phage tail protein N-terminal" evidence="2">
    <location>
        <begin position="27"/>
        <end position="134"/>
    </location>
</feature>
<dbReference type="Pfam" id="PF21821">
    <property type="entry name" value="Dit_like"/>
    <property type="match status" value="1"/>
</dbReference>
<proteinExistence type="predicted"/>
<evidence type="ECO:0000256" key="1">
    <source>
        <dbReference type="SAM" id="MobiDB-lite"/>
    </source>
</evidence>
<protein>
    <recommendedName>
        <fullName evidence="2">Dit-like phage tail protein N-terminal domain-containing protein</fullName>
    </recommendedName>
</protein>
<sequence>MRKTTEVYGVYDDNFNVAFPAAISMKASVSEEAKLMEHPLEDGSTIADHRVIQPVEIELIVFLPDDTFKDTYSNIRQAFHGEQLYTVHLATGMYSRMALQAMPHEETPEQAGSIAIALQLKEAQIVTTQYQALPPRKVKDPKDTSTVHRGEQQPVPVKNETIVKKGVDWLGGKYDQSQKKP</sequence>
<accession>A0AAW3WKT9</accession>
<evidence type="ECO:0000313" key="4">
    <source>
        <dbReference type="Proteomes" id="UP000659084"/>
    </source>
</evidence>
<dbReference type="EMBL" id="JACNYO010000003">
    <property type="protein sequence ID" value="MBC3211371.1"/>
    <property type="molecule type" value="Genomic_DNA"/>
</dbReference>
<dbReference type="Proteomes" id="UP000659084">
    <property type="component" value="Unassembled WGS sequence"/>
</dbReference>
<gene>
    <name evidence="3" type="ORF">H8J20_04390</name>
</gene>
<evidence type="ECO:0000313" key="3">
    <source>
        <dbReference type="EMBL" id="MBC3211371.1"/>
    </source>
</evidence>
<feature type="compositionally biased region" description="Basic and acidic residues" evidence="1">
    <location>
        <begin position="137"/>
        <end position="151"/>
    </location>
</feature>
<feature type="region of interest" description="Disordered" evidence="1">
    <location>
        <begin position="133"/>
        <end position="158"/>
    </location>
</feature>
<organism evidence="3 4">
    <name type="scientific">Serratia fonticola</name>
    <dbReference type="NCBI Taxonomy" id="47917"/>
    <lineage>
        <taxon>Bacteria</taxon>
        <taxon>Pseudomonadati</taxon>
        <taxon>Pseudomonadota</taxon>
        <taxon>Gammaproteobacteria</taxon>
        <taxon>Enterobacterales</taxon>
        <taxon>Yersiniaceae</taxon>
        <taxon>Serratia</taxon>
    </lineage>
</organism>
<dbReference type="RefSeq" id="WP_179252065.1">
    <property type="nucleotide sequence ID" value="NZ_JACBIV010000004.1"/>
</dbReference>
<dbReference type="InterPro" id="IPR048494">
    <property type="entry name" value="Dit-like_N"/>
</dbReference>
<name>A0AAW3WKT9_SERFO</name>
<reference evidence="3" key="1">
    <citation type="submission" date="2020-08" db="EMBL/GenBank/DDBJ databases">
        <title>Food and environmental bacterial isolates.</title>
        <authorList>
            <person name="Richter L."/>
            <person name="Du Plessis E.M."/>
            <person name="Duvenage S."/>
            <person name="Allam M."/>
            <person name="Korsten L."/>
        </authorList>
    </citation>
    <scope>NUCLEOTIDE SEQUENCE</scope>
    <source>
        <strain evidence="3">UPMP2127</strain>
    </source>
</reference>
<evidence type="ECO:0000259" key="2">
    <source>
        <dbReference type="Pfam" id="PF21821"/>
    </source>
</evidence>